<dbReference type="Gene3D" id="1.20.1250.20">
    <property type="entry name" value="MFS general substrate transporter like domains"/>
    <property type="match status" value="2"/>
</dbReference>
<evidence type="ECO:0000256" key="5">
    <source>
        <dbReference type="ARBA" id="ARBA00022989"/>
    </source>
</evidence>
<comment type="subcellular location">
    <subcellularLocation>
        <location evidence="1">Cell membrane</location>
        <topology evidence="1">Multi-pass membrane protein</topology>
    </subcellularLocation>
</comment>
<dbReference type="CDD" id="cd17369">
    <property type="entry name" value="MFS_ShiA_like"/>
    <property type="match status" value="1"/>
</dbReference>
<dbReference type="AlphaFoldDB" id="A0AB39L302"/>
<evidence type="ECO:0000256" key="3">
    <source>
        <dbReference type="ARBA" id="ARBA00022475"/>
    </source>
</evidence>
<evidence type="ECO:0000313" key="9">
    <source>
        <dbReference type="EMBL" id="XDP45334.1"/>
    </source>
</evidence>
<feature type="transmembrane region" description="Helical" evidence="7">
    <location>
        <begin position="398"/>
        <end position="419"/>
    </location>
</feature>
<evidence type="ECO:0000256" key="2">
    <source>
        <dbReference type="ARBA" id="ARBA00022448"/>
    </source>
</evidence>
<feature type="transmembrane region" description="Helical" evidence="7">
    <location>
        <begin position="277"/>
        <end position="299"/>
    </location>
</feature>
<dbReference type="EMBL" id="CP163302">
    <property type="protein sequence ID" value="XDP45334.1"/>
    <property type="molecule type" value="Genomic_DNA"/>
</dbReference>
<evidence type="ECO:0000259" key="8">
    <source>
        <dbReference type="PROSITE" id="PS50850"/>
    </source>
</evidence>
<name>A0AB39L302_9MICC</name>
<keyword evidence="4 7" id="KW-0812">Transmembrane</keyword>
<dbReference type="PROSITE" id="PS50850">
    <property type="entry name" value="MFS"/>
    <property type="match status" value="1"/>
</dbReference>
<dbReference type="KEGG" id="spue:AB5L97_19055"/>
<evidence type="ECO:0000256" key="4">
    <source>
        <dbReference type="ARBA" id="ARBA00022692"/>
    </source>
</evidence>
<dbReference type="SUPFAM" id="SSF103473">
    <property type="entry name" value="MFS general substrate transporter"/>
    <property type="match status" value="1"/>
</dbReference>
<feature type="transmembrane region" description="Helical" evidence="7">
    <location>
        <begin position="88"/>
        <end position="109"/>
    </location>
</feature>
<gene>
    <name evidence="9" type="ORF">AB5L97_19055</name>
</gene>
<dbReference type="PANTHER" id="PTHR43045:SF1">
    <property type="entry name" value="SHIKIMATE TRANSPORTER"/>
    <property type="match status" value="1"/>
</dbReference>
<feature type="transmembrane region" description="Helical" evidence="7">
    <location>
        <begin position="52"/>
        <end position="76"/>
    </location>
</feature>
<dbReference type="InterPro" id="IPR011701">
    <property type="entry name" value="MFS"/>
</dbReference>
<feature type="transmembrane region" description="Helical" evidence="7">
    <location>
        <begin position="27"/>
        <end position="46"/>
    </location>
</feature>
<dbReference type="PANTHER" id="PTHR43045">
    <property type="entry name" value="SHIKIMATE TRANSPORTER"/>
    <property type="match status" value="1"/>
</dbReference>
<dbReference type="InterPro" id="IPR020846">
    <property type="entry name" value="MFS_dom"/>
</dbReference>
<reference evidence="9" key="1">
    <citation type="submission" date="2024-07" db="EMBL/GenBank/DDBJ databases">
        <authorList>
            <person name="fu j."/>
        </authorList>
    </citation>
    <scope>NUCLEOTIDE SEQUENCE</scope>
    <source>
        <strain evidence="9">P10A9</strain>
    </source>
</reference>
<organism evidence="9">
    <name type="scientific">Sinomonas puerhi</name>
    <dbReference type="NCBI Taxonomy" id="3238584"/>
    <lineage>
        <taxon>Bacteria</taxon>
        <taxon>Bacillati</taxon>
        <taxon>Actinomycetota</taxon>
        <taxon>Actinomycetes</taxon>
        <taxon>Micrococcales</taxon>
        <taxon>Micrococcaceae</taxon>
        <taxon>Sinomonas</taxon>
    </lineage>
</organism>
<dbReference type="Pfam" id="PF00083">
    <property type="entry name" value="Sugar_tr"/>
    <property type="match status" value="1"/>
</dbReference>
<feature type="transmembrane region" description="Helical" evidence="7">
    <location>
        <begin position="241"/>
        <end position="265"/>
    </location>
</feature>
<evidence type="ECO:0000256" key="1">
    <source>
        <dbReference type="ARBA" id="ARBA00004651"/>
    </source>
</evidence>
<protein>
    <submittedName>
        <fullName evidence="9">MFS transporter</fullName>
    </submittedName>
</protein>
<dbReference type="RefSeq" id="WP_369045883.1">
    <property type="nucleotide sequence ID" value="NZ_CP163302.1"/>
</dbReference>
<feature type="transmembrane region" description="Helical" evidence="7">
    <location>
        <begin position="187"/>
        <end position="206"/>
    </location>
</feature>
<dbReference type="InterPro" id="IPR005828">
    <property type="entry name" value="MFS_sugar_transport-like"/>
</dbReference>
<sequence>MSVQAVTREQAVRRATYASVVGTTIEWYDFFLYGTAAALVFPQLFFPGQDNFAGVIAAFGTQFVGFVARPVGAAIFGHYGDRIGRKTTLMVTLFLMAFGTVLIGVLPTYQAIGVWAPILLTVLRVIQGVGVGGEWGGSVLIAMEWGKQHRRGLSASWPQMGVPLGLVLSTGLVRLTSGVTGVDFITYGWRIPFLISIVLVGVGLFVRMRVVESPEFEAVRKADKVVNVPLMEAFRRQPKEILLSALVRASEQAPFYIFITFVITYVTKQLKTSSDAILVDTLIAAGLGLISIPVFGMLSDRLGRKLVYGIGIVATALYAFPYFGLLNTRDSLLIGVAVVVSLIFHDVQYGPQAALIAESFDPDIRYTGAGMGYQLASVIAGGPAPLIAAALLQGTGGSAAISIYIIICAAVSMGALLLLPNRSTAAPAAAASQSQVKRA</sequence>
<dbReference type="PROSITE" id="PS00217">
    <property type="entry name" value="SUGAR_TRANSPORT_2"/>
    <property type="match status" value="1"/>
</dbReference>
<keyword evidence="5 7" id="KW-1133">Transmembrane helix</keyword>
<feature type="transmembrane region" description="Helical" evidence="7">
    <location>
        <begin position="306"/>
        <end position="325"/>
    </location>
</feature>
<dbReference type="GO" id="GO:0005886">
    <property type="term" value="C:plasma membrane"/>
    <property type="evidence" value="ECO:0007669"/>
    <property type="project" value="UniProtKB-SubCell"/>
</dbReference>
<keyword evidence="6 7" id="KW-0472">Membrane</keyword>
<evidence type="ECO:0000256" key="6">
    <source>
        <dbReference type="ARBA" id="ARBA00023136"/>
    </source>
</evidence>
<feature type="domain" description="Major facilitator superfamily (MFS) profile" evidence="8">
    <location>
        <begin position="15"/>
        <end position="423"/>
    </location>
</feature>
<feature type="transmembrane region" description="Helical" evidence="7">
    <location>
        <begin position="371"/>
        <end position="392"/>
    </location>
</feature>
<dbReference type="InterPro" id="IPR036259">
    <property type="entry name" value="MFS_trans_sf"/>
</dbReference>
<evidence type="ECO:0000256" key="7">
    <source>
        <dbReference type="SAM" id="Phobius"/>
    </source>
</evidence>
<dbReference type="InterPro" id="IPR005829">
    <property type="entry name" value="Sugar_transporter_CS"/>
</dbReference>
<dbReference type="Pfam" id="PF07690">
    <property type="entry name" value="MFS_1"/>
    <property type="match status" value="1"/>
</dbReference>
<keyword evidence="3" id="KW-1003">Cell membrane</keyword>
<dbReference type="GO" id="GO:0022857">
    <property type="term" value="F:transmembrane transporter activity"/>
    <property type="evidence" value="ECO:0007669"/>
    <property type="project" value="InterPro"/>
</dbReference>
<proteinExistence type="predicted"/>
<accession>A0AB39L302</accession>
<keyword evidence="2" id="KW-0813">Transport</keyword>